<dbReference type="GO" id="GO:0005975">
    <property type="term" value="P:carbohydrate metabolic process"/>
    <property type="evidence" value="ECO:0007669"/>
    <property type="project" value="InterPro"/>
</dbReference>
<feature type="domain" description="GH15-like" evidence="1">
    <location>
        <begin position="534"/>
        <end position="581"/>
    </location>
</feature>
<dbReference type="KEGG" id="pbas:SMSP2_00650"/>
<evidence type="ECO:0000313" key="4">
    <source>
        <dbReference type="Proteomes" id="UP000188181"/>
    </source>
</evidence>
<protein>
    <submittedName>
        <fullName evidence="3">Trehalase</fullName>
        <ecNumber evidence="3">3.2.1.28</ecNumber>
    </submittedName>
</protein>
<dbReference type="Pfam" id="PF19291">
    <property type="entry name" value="TREH_N"/>
    <property type="match status" value="1"/>
</dbReference>
<dbReference type="SUPFAM" id="SSF48208">
    <property type="entry name" value="Six-hairpin glycosidases"/>
    <property type="match status" value="1"/>
</dbReference>
<dbReference type="STRING" id="1851148.SMSP2_00650"/>
<sequence length="599" mass="69659">MNNLDYGIIGNCKSAALVSKQGSLDFCCLPEFDSMAFFAKLLDNKRGGHFAVNTVGKYRITQKYVEKTNILATRFANGPDIFEIRDFMPRYIRRTGSYNCPPDVIRFFKHISGKPRIKLDYQPRPVYGHYEPSITVNNNYIKASSSNGTYESLYLYSDLDLEKIRSGDVIELTQDSFVLVSYNQKIVLPSIDSVRLRYYRTLSYWMSWVDRTHELARYNKEVERSLLVLKLLACQNSGAILAAATTSLPETIGEVRNWDYRYCWIRDASMTVSVLIRMGHKNVAKRFLHFILDIVPFKDQKIQIMYGPRGEKRLTEKTLDWLEGYEGSKPVRIGNAAYLQKQNDIYGVLVDVIYQSLVNYQSDIENLNEIWTVVRTLARYVEKNWKKKDKGIWEYRSEKKHFTFSRILCWVAMDRAIKIASFFRKDEIARPWIKLRDEIKAEIMKRGCCKHGMVFTQSYGDKHLDASNLLAEHYGFVTADDPVYVNTVRETYKQLCRDGLMYRYKNPDDFGKPKSSFTVCTFWMIKSLWQIGEKETAQKMFDDVLKHSNHLGLLSEDMDFETKRLLGNFPQAYSHLALIDTAITLSGGDMNVSRKIFNR</sequence>
<dbReference type="EMBL" id="CP019646">
    <property type="protein sequence ID" value="AQQ70306.1"/>
    <property type="molecule type" value="Genomic_DNA"/>
</dbReference>
<reference evidence="4" key="1">
    <citation type="submission" date="2017-02" db="EMBL/GenBank/DDBJ databases">
        <title>Comparative genomics and description of representatives of a novel lineage of planctomycetes thriving in anoxic sediments.</title>
        <authorList>
            <person name="Spring S."/>
            <person name="Bunk B."/>
            <person name="Sproer C."/>
        </authorList>
    </citation>
    <scope>NUCLEOTIDE SEQUENCE [LARGE SCALE GENOMIC DNA]</scope>
    <source>
        <strain evidence="4">SM-Chi-D1</strain>
    </source>
</reference>
<dbReference type="PANTHER" id="PTHR31616">
    <property type="entry name" value="TREHALASE"/>
    <property type="match status" value="1"/>
</dbReference>
<dbReference type="GO" id="GO:0004555">
    <property type="term" value="F:alpha,alpha-trehalase activity"/>
    <property type="evidence" value="ECO:0007669"/>
    <property type="project" value="UniProtKB-EC"/>
</dbReference>
<dbReference type="Pfam" id="PF00723">
    <property type="entry name" value="Glyco_hydro_15"/>
    <property type="match status" value="2"/>
</dbReference>
<accession>A0A1Q2MC74</accession>
<dbReference type="InterPro" id="IPR008928">
    <property type="entry name" value="6-hairpin_glycosidase_sf"/>
</dbReference>
<feature type="domain" description="Trehalase-like N-terminal" evidence="2">
    <location>
        <begin position="8"/>
        <end position="147"/>
    </location>
</feature>
<keyword evidence="4" id="KW-1185">Reference proteome</keyword>
<dbReference type="InterPro" id="IPR011613">
    <property type="entry name" value="GH15-like"/>
</dbReference>
<name>A0A1Q2MC74_9BACT</name>
<evidence type="ECO:0000313" key="3">
    <source>
        <dbReference type="EMBL" id="AQQ70306.1"/>
    </source>
</evidence>
<dbReference type="AlphaFoldDB" id="A0A1Q2MC74"/>
<dbReference type="PANTHER" id="PTHR31616:SF0">
    <property type="entry name" value="GLUCAN 1,4-ALPHA-GLUCOSIDASE"/>
    <property type="match status" value="1"/>
</dbReference>
<dbReference type="Proteomes" id="UP000188181">
    <property type="component" value="Chromosome"/>
</dbReference>
<dbReference type="InterPro" id="IPR045582">
    <property type="entry name" value="Trehalase-like_N"/>
</dbReference>
<keyword evidence="3" id="KW-0326">Glycosidase</keyword>
<dbReference type="InterPro" id="IPR012341">
    <property type="entry name" value="6hp_glycosidase-like_sf"/>
</dbReference>
<organism evidence="3 4">
    <name type="scientific">Limihaloglobus sulfuriphilus</name>
    <dbReference type="NCBI Taxonomy" id="1851148"/>
    <lineage>
        <taxon>Bacteria</taxon>
        <taxon>Pseudomonadati</taxon>
        <taxon>Planctomycetota</taxon>
        <taxon>Phycisphaerae</taxon>
        <taxon>Sedimentisphaerales</taxon>
        <taxon>Sedimentisphaeraceae</taxon>
        <taxon>Limihaloglobus</taxon>
    </lineage>
</organism>
<dbReference type="EC" id="3.2.1.28" evidence="3"/>
<evidence type="ECO:0000259" key="1">
    <source>
        <dbReference type="Pfam" id="PF00723"/>
    </source>
</evidence>
<proteinExistence type="predicted"/>
<gene>
    <name evidence="3" type="ORF">SMSP2_00650</name>
</gene>
<feature type="domain" description="GH15-like" evidence="1">
    <location>
        <begin position="218"/>
        <end position="528"/>
    </location>
</feature>
<dbReference type="Gene3D" id="1.50.10.10">
    <property type="match status" value="1"/>
</dbReference>
<dbReference type="OrthoDB" id="3902805at2"/>
<keyword evidence="3" id="KW-0378">Hydrolase</keyword>
<dbReference type="RefSeq" id="WP_146682581.1">
    <property type="nucleotide sequence ID" value="NZ_CP019646.1"/>
</dbReference>
<evidence type="ECO:0000259" key="2">
    <source>
        <dbReference type="Pfam" id="PF19291"/>
    </source>
</evidence>